<dbReference type="PaxDb" id="2903-EOD11302"/>
<dbReference type="OMA" id="RMMDSNP"/>
<keyword evidence="2 3" id="KW-0694">RNA-binding</keyword>
<evidence type="ECO:0000256" key="2">
    <source>
        <dbReference type="ARBA" id="ARBA00022884"/>
    </source>
</evidence>
<evidence type="ECO:0000313" key="6">
    <source>
        <dbReference type="Proteomes" id="UP000013827"/>
    </source>
</evidence>
<dbReference type="AlphaFoldDB" id="A0A0D3IJ67"/>
<accession>A0A0D3IJ67</accession>
<keyword evidence="1" id="KW-0677">Repeat</keyword>
<dbReference type="RefSeq" id="XP_005763731.1">
    <property type="nucleotide sequence ID" value="XM_005763674.1"/>
</dbReference>
<evidence type="ECO:0000313" key="5">
    <source>
        <dbReference type="EnsemblProtists" id="EOD11302"/>
    </source>
</evidence>
<dbReference type="InterPro" id="IPR012677">
    <property type="entry name" value="Nucleotide-bd_a/b_plait_sf"/>
</dbReference>
<dbReference type="InterPro" id="IPR000504">
    <property type="entry name" value="RRM_dom"/>
</dbReference>
<dbReference type="PANTHER" id="PTHR13976">
    <property type="entry name" value="HETEROGENEOUS NUCLEAR RIBONUCLEOPROTEIN-RELATED"/>
    <property type="match status" value="1"/>
</dbReference>
<name>A0A0D3IJ67_EMIH1</name>
<protein>
    <recommendedName>
        <fullName evidence="4">RRM domain-containing protein</fullName>
    </recommendedName>
</protein>
<dbReference type="Gene3D" id="3.30.70.330">
    <property type="match status" value="2"/>
</dbReference>
<dbReference type="STRING" id="2903.R1BNN7"/>
<organism evidence="5 6">
    <name type="scientific">Emiliania huxleyi (strain CCMP1516)</name>
    <dbReference type="NCBI Taxonomy" id="280463"/>
    <lineage>
        <taxon>Eukaryota</taxon>
        <taxon>Haptista</taxon>
        <taxon>Haptophyta</taxon>
        <taxon>Prymnesiophyceae</taxon>
        <taxon>Isochrysidales</taxon>
        <taxon>Noelaerhabdaceae</taxon>
        <taxon>Emiliania</taxon>
    </lineage>
</organism>
<dbReference type="Proteomes" id="UP000013827">
    <property type="component" value="Unassembled WGS sequence"/>
</dbReference>
<dbReference type="InterPro" id="IPR050666">
    <property type="entry name" value="ESRP"/>
</dbReference>
<dbReference type="HOGENOM" id="CLU_056462_0_0_1"/>
<dbReference type="GeneID" id="17257440"/>
<dbReference type="InterPro" id="IPR035979">
    <property type="entry name" value="RBD_domain_sf"/>
</dbReference>
<dbReference type="EnsemblProtists" id="EOD11302">
    <property type="protein sequence ID" value="EOD11302"/>
    <property type="gene ID" value="EMIHUDRAFT_55470"/>
</dbReference>
<evidence type="ECO:0000256" key="1">
    <source>
        <dbReference type="ARBA" id="ARBA00022737"/>
    </source>
</evidence>
<evidence type="ECO:0000256" key="3">
    <source>
        <dbReference type="PROSITE-ProRule" id="PRU00176"/>
    </source>
</evidence>
<dbReference type="GO" id="GO:0003723">
    <property type="term" value="F:RNA binding"/>
    <property type="evidence" value="ECO:0007669"/>
    <property type="project" value="UniProtKB-UniRule"/>
</dbReference>
<evidence type="ECO:0000259" key="4">
    <source>
        <dbReference type="PROSITE" id="PS50102"/>
    </source>
</evidence>
<feature type="domain" description="RRM" evidence="4">
    <location>
        <begin position="1"/>
        <end position="79"/>
    </location>
</feature>
<reference evidence="5" key="2">
    <citation type="submission" date="2024-10" db="UniProtKB">
        <authorList>
            <consortium name="EnsemblProtists"/>
        </authorList>
    </citation>
    <scope>IDENTIFICATION</scope>
</reference>
<feature type="domain" description="RRM" evidence="4">
    <location>
        <begin position="124"/>
        <end position="204"/>
    </location>
</feature>
<dbReference type="SMART" id="SM00360">
    <property type="entry name" value="RRM"/>
    <property type="match status" value="2"/>
</dbReference>
<sequence length="207" mass="22867">IVRLRGLPFNVTQDAIMQFFQGYHIPNGAMAVHLVLGTNSRPNGEAFVEFGSEEAADAALAKDRASIGTRYVEVFRSNLEQMHQALSRANNGMPYAPYPTFSPMGPPMYGGAMGAPGGMGVVDSVVKMRGLPYKVTRNDILEFFAGLSVPLNGVHLMFNEREQPTGEAYVEFSSPEDRERAMSKDRQHMGGRYVELFRVSRAEMIQA</sequence>
<dbReference type="KEGG" id="ehx:EMIHUDRAFT_55470"/>
<dbReference type="CDD" id="cd12254">
    <property type="entry name" value="RRM_hnRNPH_ESRPs_RBM12_like"/>
    <property type="match status" value="1"/>
</dbReference>
<proteinExistence type="predicted"/>
<dbReference type="eggNOG" id="KOG4211">
    <property type="taxonomic scope" value="Eukaryota"/>
</dbReference>
<dbReference type="SUPFAM" id="SSF54928">
    <property type="entry name" value="RNA-binding domain, RBD"/>
    <property type="match status" value="2"/>
</dbReference>
<dbReference type="Pfam" id="PF00076">
    <property type="entry name" value="RRM_1"/>
    <property type="match status" value="2"/>
</dbReference>
<dbReference type="PROSITE" id="PS50102">
    <property type="entry name" value="RRM"/>
    <property type="match status" value="2"/>
</dbReference>
<keyword evidence="6" id="KW-1185">Reference proteome</keyword>
<reference evidence="6" key="1">
    <citation type="journal article" date="2013" name="Nature">
        <title>Pan genome of the phytoplankton Emiliania underpins its global distribution.</title>
        <authorList>
            <person name="Read B.A."/>
            <person name="Kegel J."/>
            <person name="Klute M.J."/>
            <person name="Kuo A."/>
            <person name="Lefebvre S.C."/>
            <person name="Maumus F."/>
            <person name="Mayer C."/>
            <person name="Miller J."/>
            <person name="Monier A."/>
            <person name="Salamov A."/>
            <person name="Young J."/>
            <person name="Aguilar M."/>
            <person name="Claverie J.M."/>
            <person name="Frickenhaus S."/>
            <person name="Gonzalez K."/>
            <person name="Herman E.K."/>
            <person name="Lin Y.C."/>
            <person name="Napier J."/>
            <person name="Ogata H."/>
            <person name="Sarno A.F."/>
            <person name="Shmutz J."/>
            <person name="Schroeder D."/>
            <person name="de Vargas C."/>
            <person name="Verret F."/>
            <person name="von Dassow P."/>
            <person name="Valentin K."/>
            <person name="Van de Peer Y."/>
            <person name="Wheeler G."/>
            <person name="Dacks J.B."/>
            <person name="Delwiche C.F."/>
            <person name="Dyhrman S.T."/>
            <person name="Glockner G."/>
            <person name="John U."/>
            <person name="Richards T."/>
            <person name="Worden A.Z."/>
            <person name="Zhang X."/>
            <person name="Grigoriev I.V."/>
            <person name="Allen A.E."/>
            <person name="Bidle K."/>
            <person name="Borodovsky M."/>
            <person name="Bowler C."/>
            <person name="Brownlee C."/>
            <person name="Cock J.M."/>
            <person name="Elias M."/>
            <person name="Gladyshev V.N."/>
            <person name="Groth M."/>
            <person name="Guda C."/>
            <person name="Hadaegh A."/>
            <person name="Iglesias-Rodriguez M.D."/>
            <person name="Jenkins J."/>
            <person name="Jones B.M."/>
            <person name="Lawson T."/>
            <person name="Leese F."/>
            <person name="Lindquist E."/>
            <person name="Lobanov A."/>
            <person name="Lomsadze A."/>
            <person name="Malik S.B."/>
            <person name="Marsh M.E."/>
            <person name="Mackinder L."/>
            <person name="Mock T."/>
            <person name="Mueller-Roeber B."/>
            <person name="Pagarete A."/>
            <person name="Parker M."/>
            <person name="Probert I."/>
            <person name="Quesneville H."/>
            <person name="Raines C."/>
            <person name="Rensing S.A."/>
            <person name="Riano-Pachon D.M."/>
            <person name="Richier S."/>
            <person name="Rokitta S."/>
            <person name="Shiraiwa Y."/>
            <person name="Soanes D.M."/>
            <person name="van der Giezen M."/>
            <person name="Wahlund T.M."/>
            <person name="Williams B."/>
            <person name="Wilson W."/>
            <person name="Wolfe G."/>
            <person name="Wurch L.L."/>
        </authorList>
    </citation>
    <scope>NUCLEOTIDE SEQUENCE</scope>
</reference>